<dbReference type="Gene3D" id="1.10.10.2910">
    <property type="match status" value="1"/>
</dbReference>
<organism evidence="2 3">
    <name type="scientific">Leptospira dzoumogneensis</name>
    <dbReference type="NCBI Taxonomy" id="2484904"/>
    <lineage>
        <taxon>Bacteria</taxon>
        <taxon>Pseudomonadati</taxon>
        <taxon>Spirochaetota</taxon>
        <taxon>Spirochaetia</taxon>
        <taxon>Leptospirales</taxon>
        <taxon>Leptospiraceae</taxon>
        <taxon>Leptospira</taxon>
    </lineage>
</organism>
<feature type="domain" description="IrrE N-terminal-like" evidence="1">
    <location>
        <begin position="87"/>
        <end position="176"/>
    </location>
</feature>
<dbReference type="InterPro" id="IPR010359">
    <property type="entry name" value="IrrE_HExxH"/>
</dbReference>
<dbReference type="OrthoDB" id="9816277at2"/>
<dbReference type="EMBL" id="RQHS01000019">
    <property type="protein sequence ID" value="TGM97308.1"/>
    <property type="molecule type" value="Genomic_DNA"/>
</dbReference>
<reference evidence="2" key="1">
    <citation type="journal article" date="2019" name="PLoS Negl. Trop. Dis.">
        <title>Revisiting the worldwide diversity of Leptospira species in the environment.</title>
        <authorList>
            <person name="Vincent A.T."/>
            <person name="Schiettekatte O."/>
            <person name="Bourhy P."/>
            <person name="Veyrier F.J."/>
            <person name="Picardeau M."/>
        </authorList>
    </citation>
    <scope>NUCLEOTIDE SEQUENCE [LARGE SCALE GENOMIC DNA]</scope>
    <source>
        <strain evidence="2">201601113</strain>
    </source>
</reference>
<accession>A0A4Z1AH60</accession>
<proteinExistence type="predicted"/>
<dbReference type="PANTHER" id="PTHR43236">
    <property type="entry name" value="ANTITOXIN HIGA1"/>
    <property type="match status" value="1"/>
</dbReference>
<gene>
    <name evidence="2" type="ORF">EHR06_14255</name>
</gene>
<dbReference type="PANTHER" id="PTHR43236:SF1">
    <property type="entry name" value="BLL7220 PROTEIN"/>
    <property type="match status" value="1"/>
</dbReference>
<dbReference type="Proteomes" id="UP000297241">
    <property type="component" value="Unassembled WGS sequence"/>
</dbReference>
<keyword evidence="3" id="KW-1185">Reference proteome</keyword>
<evidence type="ECO:0000313" key="3">
    <source>
        <dbReference type="Proteomes" id="UP000297241"/>
    </source>
</evidence>
<dbReference type="InterPro" id="IPR052345">
    <property type="entry name" value="Rad_response_metalloprotease"/>
</dbReference>
<evidence type="ECO:0000259" key="1">
    <source>
        <dbReference type="Pfam" id="PF06114"/>
    </source>
</evidence>
<sequence length="182" mass="20874">MRRRKSGIHPFKRSDIEYDRPNPIHASKQAISQYAERIASKLKFKPETDLEDLINSLGGELHYLDPEKLEATEDGSILVHGEGDFEIFLSNYTGILRDRFTIAHELGHYFLHSRQGEIAIQVERNGSDRLEWEANWFAAAFLMPADQVKSKFKKYQSLSVTATYFQVSIAAMQVRLETLGLL</sequence>
<dbReference type="RefSeq" id="WP_135757615.1">
    <property type="nucleotide sequence ID" value="NZ_RQHS01000019.1"/>
</dbReference>
<dbReference type="AlphaFoldDB" id="A0A4Z1AH60"/>
<comment type="caution">
    <text evidence="2">The sequence shown here is derived from an EMBL/GenBank/DDBJ whole genome shotgun (WGS) entry which is preliminary data.</text>
</comment>
<protein>
    <submittedName>
        <fullName evidence="2">ImmA/IrrE family metallo-endopeptidase</fullName>
    </submittedName>
</protein>
<dbReference type="Pfam" id="PF06114">
    <property type="entry name" value="Peptidase_M78"/>
    <property type="match status" value="1"/>
</dbReference>
<name>A0A4Z1AH60_9LEPT</name>
<evidence type="ECO:0000313" key="2">
    <source>
        <dbReference type="EMBL" id="TGM97308.1"/>
    </source>
</evidence>